<feature type="domain" description="NodB homology" evidence="3">
    <location>
        <begin position="57"/>
        <end position="313"/>
    </location>
</feature>
<accession>A0A4Y9R1M2</accession>
<dbReference type="GO" id="GO:0005975">
    <property type="term" value="P:carbohydrate metabolic process"/>
    <property type="evidence" value="ECO:0007669"/>
    <property type="project" value="InterPro"/>
</dbReference>
<gene>
    <name evidence="4" type="ORF">E4S40_00845</name>
</gene>
<dbReference type="Pfam" id="PF01522">
    <property type="entry name" value="Polysacc_deac_1"/>
    <property type="match status" value="1"/>
</dbReference>
<dbReference type="GO" id="GO:0005576">
    <property type="term" value="C:extracellular region"/>
    <property type="evidence" value="ECO:0007669"/>
    <property type="project" value="UniProtKB-SubCell"/>
</dbReference>
<dbReference type="Proteomes" id="UP000297647">
    <property type="component" value="Unassembled WGS sequence"/>
</dbReference>
<comment type="subcellular location">
    <subcellularLocation>
        <location evidence="1">Secreted</location>
    </subcellularLocation>
</comment>
<dbReference type="Gene3D" id="3.20.20.370">
    <property type="entry name" value="Glycoside hydrolase/deacetylase"/>
    <property type="match status" value="1"/>
</dbReference>
<sequence>MKSIMYHYVQKDNLFLPSFNHLHVDDFIKQLQYFASNFGFVSQEDFLICLERGTPLPGVVLTFDDGLKCHYSEVFPILKNLGIWGIFYVPTGVYQKKKLLDVHRIHLLLGLGKSEEILDYLKNSIKPEYLTDINRKEFTEKTYQIQQNDEATFLIKRILNYYISYEFRESVLDEMCDVFVPKKLTTFSEFYVNENELVEMEKEGMIIGSHTVNHPVLSKLDDDIQRNEIVHSFEDLIRMGLSIPLKTFCYPYGGFHSFTSATEQILKEENCLFSFNVESRDIYKHDLLYRKQALPRYDCNEFPYGQIRRLKKA</sequence>
<dbReference type="PROSITE" id="PS51677">
    <property type="entry name" value="NODB"/>
    <property type="match status" value="1"/>
</dbReference>
<dbReference type="InterPro" id="IPR011330">
    <property type="entry name" value="Glyco_hydro/deAcase_b/a-brl"/>
</dbReference>
<evidence type="ECO:0000313" key="4">
    <source>
        <dbReference type="EMBL" id="TFV97236.1"/>
    </source>
</evidence>
<proteinExistence type="predicted"/>
<dbReference type="OrthoDB" id="9795554at2"/>
<evidence type="ECO:0000256" key="2">
    <source>
        <dbReference type="ARBA" id="ARBA00022729"/>
    </source>
</evidence>
<organism evidence="4 5">
    <name type="scientific">Algoriphagus kandeliae</name>
    <dbReference type="NCBI Taxonomy" id="2562278"/>
    <lineage>
        <taxon>Bacteria</taxon>
        <taxon>Pseudomonadati</taxon>
        <taxon>Bacteroidota</taxon>
        <taxon>Cytophagia</taxon>
        <taxon>Cytophagales</taxon>
        <taxon>Cyclobacteriaceae</taxon>
        <taxon>Algoriphagus</taxon>
    </lineage>
</organism>
<dbReference type="AlphaFoldDB" id="A0A4Y9R1M2"/>
<dbReference type="InterPro" id="IPR002509">
    <property type="entry name" value="NODB_dom"/>
</dbReference>
<keyword evidence="5" id="KW-1185">Reference proteome</keyword>
<evidence type="ECO:0000313" key="5">
    <source>
        <dbReference type="Proteomes" id="UP000297647"/>
    </source>
</evidence>
<dbReference type="EMBL" id="SPSB01000001">
    <property type="protein sequence ID" value="TFV97236.1"/>
    <property type="molecule type" value="Genomic_DNA"/>
</dbReference>
<keyword evidence="2" id="KW-0732">Signal</keyword>
<comment type="caution">
    <text evidence="4">The sequence shown here is derived from an EMBL/GenBank/DDBJ whole genome shotgun (WGS) entry which is preliminary data.</text>
</comment>
<dbReference type="InterPro" id="IPR051398">
    <property type="entry name" value="Polysacch_Deacetylase"/>
</dbReference>
<dbReference type="PANTHER" id="PTHR34216:SF3">
    <property type="entry name" value="POLY-BETA-1,6-N-ACETYL-D-GLUCOSAMINE N-DEACETYLASE"/>
    <property type="match status" value="1"/>
</dbReference>
<dbReference type="PANTHER" id="PTHR34216">
    <property type="match status" value="1"/>
</dbReference>
<dbReference type="SUPFAM" id="SSF88713">
    <property type="entry name" value="Glycoside hydrolase/deacetylase"/>
    <property type="match status" value="1"/>
</dbReference>
<dbReference type="RefSeq" id="WP_135069458.1">
    <property type="nucleotide sequence ID" value="NZ_SPSB01000001.1"/>
</dbReference>
<dbReference type="GO" id="GO:0016810">
    <property type="term" value="F:hydrolase activity, acting on carbon-nitrogen (but not peptide) bonds"/>
    <property type="evidence" value="ECO:0007669"/>
    <property type="project" value="InterPro"/>
</dbReference>
<evidence type="ECO:0000259" key="3">
    <source>
        <dbReference type="PROSITE" id="PS51677"/>
    </source>
</evidence>
<reference evidence="4 5" key="1">
    <citation type="submission" date="2019-03" db="EMBL/GenBank/DDBJ databases">
        <title>Algoriphagus sp. nov, a new strain isolated from root system soil of mangrove plant Kandelia.</title>
        <authorList>
            <person name="Yin Q."/>
            <person name="Wang K."/>
            <person name="Song Z."/>
        </authorList>
    </citation>
    <scope>NUCLEOTIDE SEQUENCE [LARGE SCALE GENOMIC DNA]</scope>
    <source>
        <strain evidence="4 5">XY-J91</strain>
    </source>
</reference>
<protein>
    <submittedName>
        <fullName evidence="4">Polysaccharide deacetylase</fullName>
    </submittedName>
</protein>
<name>A0A4Y9R1M2_9BACT</name>
<evidence type="ECO:0000256" key="1">
    <source>
        <dbReference type="ARBA" id="ARBA00004613"/>
    </source>
</evidence>